<dbReference type="GO" id="GO:0003824">
    <property type="term" value="F:catalytic activity"/>
    <property type="evidence" value="ECO:0007669"/>
    <property type="project" value="InterPro"/>
</dbReference>
<dbReference type="SMART" id="SM00729">
    <property type="entry name" value="Elp3"/>
    <property type="match status" value="1"/>
</dbReference>
<dbReference type="SFLD" id="SFLDG01082">
    <property type="entry name" value="B12-binding_domain_containing"/>
    <property type="match status" value="1"/>
</dbReference>
<dbReference type="RefSeq" id="WP_011341642.1">
    <property type="nucleotide sequence ID" value="NC_007498.2"/>
</dbReference>
<dbReference type="HOGENOM" id="CLU_018288_2_0_7"/>
<keyword evidence="1 6" id="KW-0004">4Fe-4S</keyword>
<comment type="similarity">
    <text evidence="6">Belongs to the UPF0313 family.</text>
</comment>
<evidence type="ECO:0000256" key="4">
    <source>
        <dbReference type="ARBA" id="ARBA00023004"/>
    </source>
</evidence>
<accession>Q3A3B9</accession>
<dbReference type="InterPro" id="IPR058240">
    <property type="entry name" value="rSAM_sf"/>
</dbReference>
<evidence type="ECO:0000313" key="9">
    <source>
        <dbReference type="EMBL" id="ABA89138.1"/>
    </source>
</evidence>
<evidence type="ECO:0000256" key="1">
    <source>
        <dbReference type="ARBA" id="ARBA00022485"/>
    </source>
</evidence>
<reference evidence="9 10" key="2">
    <citation type="journal article" date="2012" name="BMC Genomics">
        <title>The genome of Pelobacter carbinolicus reveals surprising metabolic capabilities and physiological features.</title>
        <authorList>
            <person name="Aklujkar M."/>
            <person name="Haveman S.A."/>
            <person name="Didonato R.Jr."/>
            <person name="Chertkov O."/>
            <person name="Han C.S."/>
            <person name="Land M.L."/>
            <person name="Brown P."/>
            <person name="Lovley D.R."/>
        </authorList>
    </citation>
    <scope>NUCLEOTIDE SEQUENCE [LARGE SCALE GENOMIC DNA]</scope>
    <source>
        <strain evidence="10">DSM 2380 / NBRC 103641 / GraBd1</strain>
    </source>
</reference>
<dbReference type="PROSITE" id="PS51918">
    <property type="entry name" value="RADICAL_SAM"/>
    <property type="match status" value="1"/>
</dbReference>
<dbReference type="PANTHER" id="PTHR32331">
    <property type="entry name" value="UPF0313 PROTEIN YGIQ"/>
    <property type="match status" value="1"/>
</dbReference>
<feature type="binding site" evidence="6">
    <location>
        <position position="323"/>
    </location>
    <ligand>
        <name>[4Fe-4S] cluster</name>
        <dbReference type="ChEBI" id="CHEBI:49883"/>
        <note>4Fe-4S-S-AdoMet</note>
    </ligand>
</feature>
<dbReference type="InterPro" id="IPR007197">
    <property type="entry name" value="rSAM"/>
</dbReference>
<dbReference type="InterPro" id="IPR013704">
    <property type="entry name" value="UPF0313_N"/>
</dbReference>
<dbReference type="PANTHER" id="PTHR32331:SF0">
    <property type="entry name" value="UPF0313 PROTEIN YGIQ"/>
    <property type="match status" value="1"/>
</dbReference>
<dbReference type="InterPro" id="IPR023404">
    <property type="entry name" value="rSAM_horseshoe"/>
</dbReference>
<dbReference type="SFLD" id="SFLDS00029">
    <property type="entry name" value="Radical_SAM"/>
    <property type="match status" value="1"/>
</dbReference>
<sequence length="625" mass="68421">MINPAAGTSGGQHCSDFLPTNRQEMLARGWDELDILFVSGDAYIDHPAFGVPLLARFMAHYGYRVGILAQPDWRQPQAFSVMGRPRLFAAVSAGAMDSMVNHYTAARKLRRNDAYTPGGKAGARPNRAVIAYTAALKGVFKGVPVVVGGIEASLRRLAHFDYWTEQVRRSVLVDAKADLLIYGMAENTLLELARRCCAGESPAQIMNLPGTAVVCPDIPPGALELPSYEAVSNDPEAFGRAFRLAAEEGNPYSGRAVAQRHGNRWVLVNPPSLPLSQTELDGIYALPFSRKPHPGYRESIPAFEQIRFSVTSHRGCCGGCAFCAIASHQGKIIQSRSQASIVSEVTDMARDKGFRGTITDVGGPTANMYGMSCGNIKARKSCRRDGCLFPQPCRHLVIEDQAAASLLEKVRRLPGVKHVFVASGIRLDLLERQPAYFQQLLKHHVGGLLKVAPETLSDKVARIMRKPGAALFNRFLKQFRAYSRALDKRQSVVPYLIAGHPGCTLGDMVDTALFLKENGMRVEQVQEFTPTPGTLATCMYHTGVDPYSDTPVAVARSARERRLQKALLLSHLPENRDDVLQALQICGREDVAAQLLGAPPANMPKKAGPPRRSRRRPPKRPSRGK</sequence>
<feature type="binding site" evidence="6">
    <location>
        <position position="316"/>
    </location>
    <ligand>
        <name>[4Fe-4S] cluster</name>
        <dbReference type="ChEBI" id="CHEBI:49883"/>
        <note>4Fe-4S-S-AdoMet</note>
    </ligand>
</feature>
<dbReference type="Pfam" id="PF11842">
    <property type="entry name" value="DUF3362"/>
    <property type="match status" value="1"/>
</dbReference>
<evidence type="ECO:0000256" key="5">
    <source>
        <dbReference type="ARBA" id="ARBA00023014"/>
    </source>
</evidence>
<feature type="binding site" evidence="6">
    <location>
        <position position="320"/>
    </location>
    <ligand>
        <name>[4Fe-4S] cluster</name>
        <dbReference type="ChEBI" id="CHEBI:49883"/>
        <note>4Fe-4S-S-AdoMet</note>
    </ligand>
</feature>
<dbReference type="EMBL" id="CP000142">
    <property type="protein sequence ID" value="ABA89138.1"/>
    <property type="molecule type" value="Genomic_DNA"/>
</dbReference>
<dbReference type="AlphaFoldDB" id="Q3A3B9"/>
<dbReference type="HAMAP" id="MF_01251">
    <property type="entry name" value="UPF0313"/>
    <property type="match status" value="1"/>
</dbReference>
<dbReference type="Proteomes" id="UP000002534">
    <property type="component" value="Chromosome"/>
</dbReference>
<keyword evidence="10" id="KW-1185">Reference proteome</keyword>
<dbReference type="Pfam" id="PF04055">
    <property type="entry name" value="Radical_SAM"/>
    <property type="match status" value="1"/>
</dbReference>
<evidence type="ECO:0000256" key="2">
    <source>
        <dbReference type="ARBA" id="ARBA00022691"/>
    </source>
</evidence>
<dbReference type="KEGG" id="pca:Pcar_1897"/>
<dbReference type="STRING" id="338963.Pcar_1897"/>
<dbReference type="GO" id="GO:0005506">
    <property type="term" value="F:iron ion binding"/>
    <property type="evidence" value="ECO:0007669"/>
    <property type="project" value="UniProtKB-UniRule"/>
</dbReference>
<feature type="compositionally biased region" description="Basic residues" evidence="7">
    <location>
        <begin position="608"/>
        <end position="625"/>
    </location>
</feature>
<evidence type="ECO:0000256" key="6">
    <source>
        <dbReference type="HAMAP-Rule" id="MF_01251"/>
    </source>
</evidence>
<keyword evidence="4 6" id="KW-0408">Iron</keyword>
<evidence type="ECO:0000259" key="8">
    <source>
        <dbReference type="PROSITE" id="PS51918"/>
    </source>
</evidence>
<protein>
    <submittedName>
        <fullName evidence="9">Radical SAM domain iron-sulfur cluster-binding oxidoreductase with cobalamin-binding-like domain</fullName>
    </submittedName>
</protein>
<dbReference type="InterPro" id="IPR024560">
    <property type="entry name" value="UPF0313_C"/>
</dbReference>
<evidence type="ECO:0000256" key="3">
    <source>
        <dbReference type="ARBA" id="ARBA00022723"/>
    </source>
</evidence>
<dbReference type="InterPro" id="IPR022946">
    <property type="entry name" value="UPF0313"/>
</dbReference>
<dbReference type="NCBIfam" id="TIGR03904">
    <property type="entry name" value="SAM_YgiQ"/>
    <property type="match status" value="1"/>
</dbReference>
<proteinExistence type="inferred from homology"/>
<evidence type="ECO:0000256" key="7">
    <source>
        <dbReference type="SAM" id="MobiDB-lite"/>
    </source>
</evidence>
<dbReference type="SUPFAM" id="SSF102114">
    <property type="entry name" value="Radical SAM enzymes"/>
    <property type="match status" value="1"/>
</dbReference>
<keyword evidence="5 6" id="KW-0411">Iron-sulfur</keyword>
<dbReference type="Pfam" id="PF08497">
    <property type="entry name" value="Radical_SAM_N"/>
    <property type="match status" value="1"/>
</dbReference>
<dbReference type="InterPro" id="IPR006638">
    <property type="entry name" value="Elp3/MiaA/NifB-like_rSAM"/>
</dbReference>
<feature type="domain" description="Radical SAM core" evidence="8">
    <location>
        <begin position="302"/>
        <end position="570"/>
    </location>
</feature>
<gene>
    <name evidence="9" type="ordered locus">Pcar_1897</name>
</gene>
<dbReference type="SFLD" id="SFLDG01069">
    <property type="entry name" value="UPF0313"/>
    <property type="match status" value="1"/>
</dbReference>
<reference evidence="10" key="1">
    <citation type="submission" date="2005-10" db="EMBL/GenBank/DDBJ databases">
        <title>Complete sequence of Pelobacter carbinolicus DSM 2380.</title>
        <authorList>
            <person name="Copeland A."/>
            <person name="Lucas S."/>
            <person name="Lapidus A."/>
            <person name="Barry K."/>
            <person name="Detter J.C."/>
            <person name="Glavina T."/>
            <person name="Hammon N."/>
            <person name="Israni S."/>
            <person name="Pitluck S."/>
            <person name="Chertkov O."/>
            <person name="Schmutz J."/>
            <person name="Larimer F."/>
            <person name="Land M."/>
            <person name="Kyrpides N."/>
            <person name="Ivanova N."/>
            <person name="Richardson P."/>
        </authorList>
    </citation>
    <scope>NUCLEOTIDE SEQUENCE [LARGE SCALE GENOMIC DNA]</scope>
    <source>
        <strain evidence="10">DSM 2380 / NBRC 103641 / GraBd1</strain>
    </source>
</reference>
<feature type="region of interest" description="Disordered" evidence="7">
    <location>
        <begin position="595"/>
        <end position="625"/>
    </location>
</feature>
<organism evidence="9 10">
    <name type="scientific">Syntrophotalea carbinolica (strain DSM 2380 / NBRC 103641 / GraBd1)</name>
    <name type="common">Pelobacter carbinolicus</name>
    <dbReference type="NCBI Taxonomy" id="338963"/>
    <lineage>
        <taxon>Bacteria</taxon>
        <taxon>Pseudomonadati</taxon>
        <taxon>Thermodesulfobacteriota</taxon>
        <taxon>Desulfuromonadia</taxon>
        <taxon>Desulfuromonadales</taxon>
        <taxon>Syntrophotaleaceae</taxon>
        <taxon>Syntrophotalea</taxon>
    </lineage>
</organism>
<keyword evidence="3 6" id="KW-0479">Metal-binding</keyword>
<dbReference type="eggNOG" id="COG1032">
    <property type="taxonomic scope" value="Bacteria"/>
</dbReference>
<dbReference type="Gene3D" id="3.80.30.20">
    <property type="entry name" value="tm_1862 like domain"/>
    <property type="match status" value="1"/>
</dbReference>
<comment type="cofactor">
    <cofactor evidence="6">
        <name>[4Fe-4S] cluster</name>
        <dbReference type="ChEBI" id="CHEBI:49883"/>
    </cofactor>
    <text evidence="6">Binds 1 [4Fe-4S] cluster. The cluster is coordinated with 3 cysteines and an exchangeable S-adenosyl-L-methionine.</text>
</comment>
<keyword evidence="2 6" id="KW-0949">S-adenosyl-L-methionine</keyword>
<name>Q3A3B9_SYNC1</name>
<evidence type="ECO:0000313" key="10">
    <source>
        <dbReference type="Proteomes" id="UP000002534"/>
    </source>
</evidence>
<dbReference type="GO" id="GO:0051539">
    <property type="term" value="F:4 iron, 4 sulfur cluster binding"/>
    <property type="evidence" value="ECO:0007669"/>
    <property type="project" value="UniProtKB-KW"/>
</dbReference>